<evidence type="ECO:0000256" key="6">
    <source>
        <dbReference type="ARBA" id="ARBA00023157"/>
    </source>
</evidence>
<feature type="domain" description="Beta-defensin-like" evidence="7">
    <location>
        <begin position="24"/>
        <end position="57"/>
    </location>
</feature>
<dbReference type="Gene3D" id="3.10.360.10">
    <property type="entry name" value="Antimicrobial Peptide, Beta-defensin 2, Chain A"/>
    <property type="match status" value="1"/>
</dbReference>
<evidence type="ECO:0000256" key="4">
    <source>
        <dbReference type="ARBA" id="ARBA00022940"/>
    </source>
</evidence>
<proteinExistence type="predicted"/>
<reference evidence="8" key="2">
    <citation type="submission" date="2025-09" db="UniProtKB">
        <authorList>
            <consortium name="Ensembl"/>
        </authorList>
    </citation>
    <scope>IDENTIFICATION</scope>
</reference>
<name>A0A8D2J689_VARKO</name>
<evidence type="ECO:0000313" key="8">
    <source>
        <dbReference type="Ensembl" id="ENSVKKP00000008162.1"/>
    </source>
</evidence>
<keyword evidence="4" id="KW-0211">Defensin</keyword>
<keyword evidence="6" id="KW-1015">Disulfide bond</keyword>
<accession>A0A8D2J689</accession>
<dbReference type="AlphaFoldDB" id="A0A8D2J689"/>
<comment type="subcellular location">
    <subcellularLocation>
        <location evidence="1">Secreted</location>
    </subcellularLocation>
</comment>
<dbReference type="SUPFAM" id="SSF57392">
    <property type="entry name" value="Defensin-like"/>
    <property type="match status" value="1"/>
</dbReference>
<keyword evidence="5" id="KW-0044">Antibiotic</keyword>
<evidence type="ECO:0000313" key="9">
    <source>
        <dbReference type="Proteomes" id="UP000694545"/>
    </source>
</evidence>
<keyword evidence="2" id="KW-0964">Secreted</keyword>
<reference evidence="8" key="1">
    <citation type="submission" date="2025-08" db="UniProtKB">
        <authorList>
            <consortium name="Ensembl"/>
        </authorList>
    </citation>
    <scope>IDENTIFICATION</scope>
</reference>
<evidence type="ECO:0000256" key="1">
    <source>
        <dbReference type="ARBA" id="ARBA00004613"/>
    </source>
</evidence>
<dbReference type="Pfam" id="PF00711">
    <property type="entry name" value="Defensin_beta"/>
    <property type="match status" value="1"/>
</dbReference>
<keyword evidence="9" id="KW-1185">Reference proteome</keyword>
<evidence type="ECO:0000256" key="3">
    <source>
        <dbReference type="ARBA" id="ARBA00022529"/>
    </source>
</evidence>
<dbReference type="Proteomes" id="UP000694545">
    <property type="component" value="Unplaced"/>
</dbReference>
<evidence type="ECO:0000259" key="7">
    <source>
        <dbReference type="Pfam" id="PF00711"/>
    </source>
</evidence>
<protein>
    <recommendedName>
        <fullName evidence="7">Beta-defensin-like domain-containing protein</fullName>
    </recommendedName>
</protein>
<dbReference type="FunFam" id="3.10.360.10:FF:000001">
    <property type="entry name" value="Beta-defensin 1"/>
    <property type="match status" value="1"/>
</dbReference>
<keyword evidence="3" id="KW-0929">Antimicrobial</keyword>
<evidence type="ECO:0000256" key="2">
    <source>
        <dbReference type="ARBA" id="ARBA00022525"/>
    </source>
</evidence>
<dbReference type="InterPro" id="IPR001855">
    <property type="entry name" value="Defensin_beta-like"/>
</dbReference>
<dbReference type="Ensembl" id="ENSVKKT00000008375.1">
    <property type="protein sequence ID" value="ENSVKKP00000008162.1"/>
    <property type="gene ID" value="ENSVKKG00000005813.1"/>
</dbReference>
<sequence>SFLSPRLPVLERSARLGPVRQGRAHCLRRGGICRYDDCSEGEEQIGTCYHHTMICCRDEFAPRPVVPAPAPPSSLAQLHLPASSLGLIQWLS</sequence>
<dbReference type="GO" id="GO:0042742">
    <property type="term" value="P:defense response to bacterium"/>
    <property type="evidence" value="ECO:0007669"/>
    <property type="project" value="UniProtKB-KW"/>
</dbReference>
<evidence type="ECO:0000256" key="5">
    <source>
        <dbReference type="ARBA" id="ARBA00023022"/>
    </source>
</evidence>
<dbReference type="GO" id="GO:0005576">
    <property type="term" value="C:extracellular region"/>
    <property type="evidence" value="ECO:0007669"/>
    <property type="project" value="UniProtKB-SubCell"/>
</dbReference>
<organism evidence="8 9">
    <name type="scientific">Varanus komodoensis</name>
    <name type="common">Komodo dragon</name>
    <dbReference type="NCBI Taxonomy" id="61221"/>
    <lineage>
        <taxon>Eukaryota</taxon>
        <taxon>Metazoa</taxon>
        <taxon>Chordata</taxon>
        <taxon>Craniata</taxon>
        <taxon>Vertebrata</taxon>
        <taxon>Euteleostomi</taxon>
        <taxon>Lepidosauria</taxon>
        <taxon>Squamata</taxon>
        <taxon>Bifurcata</taxon>
        <taxon>Unidentata</taxon>
        <taxon>Episquamata</taxon>
        <taxon>Toxicofera</taxon>
        <taxon>Anguimorpha</taxon>
        <taxon>Paleoanguimorpha</taxon>
        <taxon>Varanoidea</taxon>
        <taxon>Varanidae</taxon>
        <taxon>Varanus</taxon>
    </lineage>
</organism>